<name>A0ABY2SXS3_9BACI</name>
<keyword evidence="1" id="KW-1133">Transmembrane helix</keyword>
<sequence length="317" mass="36116">MEEDEISEDIFEFNNEKNIIKKAKRHSYIRITLISGLVSIIGITFLIILKLQITPFLLNKEILAKDAYYQVYGANSYLSPWNTDIALIGSTATSTQYKLLNGHPVFKKLITLDTTPHETYIESAPNKTFTYYGQNVMNFYHPKIDYENVAHDDLLQNKTLDDKLFELGISFDKDYTISEINAMIPKGLTIQWYWLDTFSNEEISNMQSSVQTDTKISGYVFKEDEVIGIKTFSNTGEKYSNPTKEFVNSIQYLIENNRAYKTDMQVILDSITTNKELDKSKINIIGAVVVGNATTLSKLAKEPFVRASSFGANIDSY</sequence>
<dbReference type="Pfam" id="PF13791">
    <property type="entry name" value="Sigma_reg_C"/>
    <property type="match status" value="1"/>
</dbReference>
<feature type="domain" description="Sigma factor regulator C-terminal" evidence="2">
    <location>
        <begin position="161"/>
        <end position="311"/>
    </location>
</feature>
<keyword evidence="4" id="KW-1185">Reference proteome</keyword>
<organism evidence="3 4">
    <name type="scientific">Lysinibacillus tabacifolii</name>
    <dbReference type="NCBI Taxonomy" id="1173107"/>
    <lineage>
        <taxon>Bacteria</taxon>
        <taxon>Bacillati</taxon>
        <taxon>Bacillota</taxon>
        <taxon>Bacilli</taxon>
        <taxon>Bacillales</taxon>
        <taxon>Bacillaceae</taxon>
        <taxon>Lysinibacillus</taxon>
    </lineage>
</organism>
<keyword evidence="1" id="KW-0472">Membrane</keyword>
<dbReference type="RefSeq" id="WP_025219285.1">
    <property type="nucleotide sequence ID" value="NZ_PYUE01000004.1"/>
</dbReference>
<protein>
    <recommendedName>
        <fullName evidence="2">Sigma factor regulator C-terminal domain-containing protein</fullName>
    </recommendedName>
</protein>
<dbReference type="Proteomes" id="UP000308330">
    <property type="component" value="Unassembled WGS sequence"/>
</dbReference>
<dbReference type="EMBL" id="SZPT01000002">
    <property type="protein sequence ID" value="TKI47644.1"/>
    <property type="molecule type" value="Genomic_DNA"/>
</dbReference>
<accession>A0ABY2SXS3</accession>
<proteinExistence type="predicted"/>
<reference evidence="3 4" key="1">
    <citation type="submission" date="2019-04" db="EMBL/GenBank/DDBJ databases">
        <title>Lysinibacillus genome sequencing.</title>
        <authorList>
            <person name="Dunlap C."/>
        </authorList>
    </citation>
    <scope>NUCLEOTIDE SEQUENCE [LARGE SCALE GENOMIC DNA]</scope>
    <source>
        <strain evidence="3 4">KCTC 33042</strain>
    </source>
</reference>
<gene>
    <name evidence="3" type="ORF">FC748_08280</name>
</gene>
<evidence type="ECO:0000256" key="1">
    <source>
        <dbReference type="SAM" id="Phobius"/>
    </source>
</evidence>
<evidence type="ECO:0000259" key="2">
    <source>
        <dbReference type="Pfam" id="PF13791"/>
    </source>
</evidence>
<comment type="caution">
    <text evidence="3">The sequence shown here is derived from an EMBL/GenBank/DDBJ whole genome shotgun (WGS) entry which is preliminary data.</text>
</comment>
<evidence type="ECO:0000313" key="4">
    <source>
        <dbReference type="Proteomes" id="UP000308330"/>
    </source>
</evidence>
<keyword evidence="1" id="KW-0812">Transmembrane</keyword>
<dbReference type="InterPro" id="IPR025672">
    <property type="entry name" value="Sigma_reg_C_dom"/>
</dbReference>
<feature type="transmembrane region" description="Helical" evidence="1">
    <location>
        <begin position="27"/>
        <end position="49"/>
    </location>
</feature>
<evidence type="ECO:0000313" key="3">
    <source>
        <dbReference type="EMBL" id="TKI47644.1"/>
    </source>
</evidence>